<name>A0A5N0UMN1_9PSEU</name>
<evidence type="ECO:0000313" key="3">
    <source>
        <dbReference type="Proteomes" id="UP000319769"/>
    </source>
</evidence>
<reference evidence="2" key="1">
    <citation type="submission" date="2019-09" db="EMBL/GenBank/DDBJ databases">
        <authorList>
            <person name="Teo W.F.A."/>
            <person name="Duangmal K."/>
        </authorList>
    </citation>
    <scope>NUCLEOTIDE SEQUENCE [LARGE SCALE GENOMIC DNA]</scope>
    <source>
        <strain evidence="2">K81G1</strain>
    </source>
</reference>
<evidence type="ECO:0000256" key="1">
    <source>
        <dbReference type="SAM" id="MobiDB-lite"/>
    </source>
</evidence>
<dbReference type="OrthoDB" id="3615249at2"/>
<organism evidence="2 3">
    <name type="scientific">Amycolatopsis acidicola</name>
    <dbReference type="NCBI Taxonomy" id="2596893"/>
    <lineage>
        <taxon>Bacteria</taxon>
        <taxon>Bacillati</taxon>
        <taxon>Actinomycetota</taxon>
        <taxon>Actinomycetes</taxon>
        <taxon>Pseudonocardiales</taxon>
        <taxon>Pseudonocardiaceae</taxon>
        <taxon>Amycolatopsis</taxon>
    </lineage>
</organism>
<sequence>MDGKAHLEDLIATRLDADALSWREILQVSHDLIASGALDPAEAGEILEEVRERLVREGKLKVRRVSASASVRHTAKAVRRAGPAPAGDGPSPKSP</sequence>
<accession>A0A5N0UMN1</accession>
<dbReference type="AlphaFoldDB" id="A0A5N0UMN1"/>
<dbReference type="Proteomes" id="UP000319769">
    <property type="component" value="Unassembled WGS sequence"/>
</dbReference>
<dbReference type="RefSeq" id="WP_144755127.1">
    <property type="nucleotide sequence ID" value="NZ_VMNW02000100.1"/>
</dbReference>
<protein>
    <submittedName>
        <fullName evidence="2">Uncharacterized protein</fullName>
    </submittedName>
</protein>
<feature type="compositionally biased region" description="Low complexity" evidence="1">
    <location>
        <begin position="80"/>
        <end position="95"/>
    </location>
</feature>
<gene>
    <name evidence="2" type="ORF">FPZ12_038840</name>
</gene>
<keyword evidence="3" id="KW-1185">Reference proteome</keyword>
<feature type="region of interest" description="Disordered" evidence="1">
    <location>
        <begin position="72"/>
        <end position="95"/>
    </location>
</feature>
<dbReference type="EMBL" id="VMNW02000100">
    <property type="protein sequence ID" value="KAA9151563.1"/>
    <property type="molecule type" value="Genomic_DNA"/>
</dbReference>
<comment type="caution">
    <text evidence="2">The sequence shown here is derived from an EMBL/GenBank/DDBJ whole genome shotgun (WGS) entry which is preliminary data.</text>
</comment>
<evidence type="ECO:0000313" key="2">
    <source>
        <dbReference type="EMBL" id="KAA9151563.1"/>
    </source>
</evidence>
<proteinExistence type="predicted"/>